<feature type="binding site" description="in dimeric form" evidence="16">
    <location>
        <position position="271"/>
    </location>
    <ligand>
        <name>Ca(2+)</name>
        <dbReference type="ChEBI" id="CHEBI:29108"/>
        <label>1</label>
    </ligand>
</feature>
<evidence type="ECO:0000256" key="13">
    <source>
        <dbReference type="ARBA" id="ARBA00023136"/>
    </source>
</evidence>
<evidence type="ECO:0000256" key="14">
    <source>
        <dbReference type="ARBA" id="ARBA00023237"/>
    </source>
</evidence>
<dbReference type="InterPro" id="IPR003187">
    <property type="entry name" value="PLipase_A1"/>
</dbReference>
<evidence type="ECO:0000256" key="7">
    <source>
        <dbReference type="ARBA" id="ARBA00022723"/>
    </source>
</evidence>
<dbReference type="EMBL" id="CP000555">
    <property type="protein sequence ID" value="ABM96458.1"/>
    <property type="molecule type" value="Genomic_DNA"/>
</dbReference>
<dbReference type="Pfam" id="PF02253">
    <property type="entry name" value="PLA1"/>
    <property type="match status" value="1"/>
</dbReference>
<evidence type="ECO:0000256" key="6">
    <source>
        <dbReference type="ARBA" id="ARBA00022692"/>
    </source>
</evidence>
<dbReference type="EC" id="3.1.1.32" evidence="17"/>
<comment type="function">
    <text evidence="17">Hydrolysis of phosphatidylcholine with phospholipase A2 (EC 3.1.1.4) and phospholipase A1 (EC 3.1.1.32) activities.</text>
</comment>
<evidence type="ECO:0000313" key="18">
    <source>
        <dbReference type="EMBL" id="ABM96458.1"/>
    </source>
</evidence>
<keyword evidence="13" id="KW-0472">Membrane</keyword>
<dbReference type="GO" id="GO:0008970">
    <property type="term" value="F:phospholipase A1 activity"/>
    <property type="evidence" value="ECO:0007669"/>
    <property type="project" value="UniProtKB-EC"/>
</dbReference>
<keyword evidence="5" id="KW-1134">Transmembrane beta strand</keyword>
<comment type="subunit">
    <text evidence="4 17">Homodimer; dimerization is reversible, and the dimeric form is the active one.</text>
</comment>
<evidence type="ECO:0000256" key="1">
    <source>
        <dbReference type="ARBA" id="ARBA00000111"/>
    </source>
</evidence>
<evidence type="ECO:0000256" key="12">
    <source>
        <dbReference type="ARBA" id="ARBA00023098"/>
    </source>
</evidence>
<evidence type="ECO:0000256" key="3">
    <source>
        <dbReference type="ARBA" id="ARBA00010525"/>
    </source>
</evidence>
<feature type="active site" description="Nucleophile" evidence="15">
    <location>
        <position position="228"/>
    </location>
</feature>
<keyword evidence="10 16" id="KW-0106">Calcium</keyword>
<dbReference type="InterPro" id="IPR036541">
    <property type="entry name" value="PLipase_A1_sf"/>
</dbReference>
<evidence type="ECO:0000256" key="4">
    <source>
        <dbReference type="ARBA" id="ARBA00011702"/>
    </source>
</evidence>
<feature type="binding site" description="in dimeric form" evidence="16">
    <location>
        <position position="186"/>
    </location>
    <ligand>
        <name>Ca(2+)</name>
        <dbReference type="ChEBI" id="CHEBI:29108"/>
        <label>1</label>
    </ligand>
</feature>
<name>A2SLL9_METPP</name>
<evidence type="ECO:0000256" key="2">
    <source>
        <dbReference type="ARBA" id="ARBA00001604"/>
    </source>
</evidence>
<evidence type="ECO:0000256" key="10">
    <source>
        <dbReference type="ARBA" id="ARBA00022837"/>
    </source>
</evidence>
<dbReference type="KEGG" id="mpt:Mpe_A3505"/>
<evidence type="ECO:0000256" key="17">
    <source>
        <dbReference type="RuleBase" id="RU366027"/>
    </source>
</evidence>
<dbReference type="CDD" id="cd00541">
    <property type="entry name" value="OMPLA"/>
    <property type="match status" value="1"/>
</dbReference>
<dbReference type="eggNOG" id="COG2829">
    <property type="taxonomic scope" value="Bacteria"/>
</dbReference>
<dbReference type="Proteomes" id="UP000000366">
    <property type="component" value="Chromosome"/>
</dbReference>
<keyword evidence="7 16" id="KW-0479">Metal-binding</keyword>
<comment type="similarity">
    <text evidence="3 17">Belongs to the phospholipase A1 family.</text>
</comment>
<dbReference type="PRINTS" id="PR01486">
    <property type="entry name" value="PHPHLIPASEA1"/>
</dbReference>
<feature type="chain" id="PRO_5019609657" description="Phospholipase A1" evidence="17">
    <location>
        <begin position="21"/>
        <end position="360"/>
    </location>
</feature>
<evidence type="ECO:0000256" key="15">
    <source>
        <dbReference type="PIRSR" id="PIRSR603187-1"/>
    </source>
</evidence>
<dbReference type="PANTHER" id="PTHR40457:SF1">
    <property type="entry name" value="PHOSPHOLIPASE A1"/>
    <property type="match status" value="1"/>
</dbReference>
<organism evidence="18 19">
    <name type="scientific">Methylibium petroleiphilum (strain ATCC BAA-1232 / LMG 22953 / PM1)</name>
    <dbReference type="NCBI Taxonomy" id="420662"/>
    <lineage>
        <taxon>Bacteria</taxon>
        <taxon>Pseudomonadati</taxon>
        <taxon>Pseudomonadota</taxon>
        <taxon>Betaproteobacteria</taxon>
        <taxon>Burkholderiales</taxon>
        <taxon>Sphaerotilaceae</taxon>
        <taxon>Methylibium</taxon>
    </lineage>
</organism>
<dbReference type="SUPFAM" id="SSF56931">
    <property type="entry name" value="Outer membrane phospholipase A (OMPLA)"/>
    <property type="match status" value="1"/>
</dbReference>
<proteinExistence type="inferred from homology"/>
<keyword evidence="9 17" id="KW-0378">Hydrolase</keyword>
<gene>
    <name evidence="18" type="ordered locus">Mpe_A3505</name>
</gene>
<accession>A2SLL9</accession>
<dbReference type="AlphaFoldDB" id="A2SLL9"/>
<feature type="active site" description="Proton acceptor" evidence="15">
    <location>
        <position position="226"/>
    </location>
</feature>
<evidence type="ECO:0000256" key="5">
    <source>
        <dbReference type="ARBA" id="ARBA00022452"/>
    </source>
</evidence>
<dbReference type="PANTHER" id="PTHR40457">
    <property type="entry name" value="PHOSPHOLIPASE A1"/>
    <property type="match status" value="1"/>
</dbReference>
<evidence type="ECO:0000256" key="9">
    <source>
        <dbReference type="ARBA" id="ARBA00022801"/>
    </source>
</evidence>
<dbReference type="GO" id="GO:0009279">
    <property type="term" value="C:cell outer membrane"/>
    <property type="evidence" value="ECO:0007669"/>
    <property type="project" value="UniProtKB-SubCell"/>
</dbReference>
<dbReference type="GO" id="GO:0004623">
    <property type="term" value="F:phospholipase A2 activity"/>
    <property type="evidence" value="ECO:0007669"/>
    <property type="project" value="UniProtKB-EC"/>
</dbReference>
<sequence length="360" mass="40328">MKSTALSVLLLAWPWAVVSAQEAAAPALADCAALTDDGLRLACYDRLAGREAPPVPVVPAGRTPDVVARPAPEVGGNGLQGPPTPAPSFLSKYWELDRADKRGTFNFTGYRPNFLLPVHVTTRLNTRPSSPSPDRTAELGDYKRVEAKFQLSLRTKIAQSVLLPDADLWVGYTQQSLWQLYNKGDSAPFRSSDYEPEVMYVVPVPEGLRALPWGWQWRYGMLAFAHQSNGQTKPLSRSWNRVYAGAGFEREDVSIALRLNRRVRENADDDDNPDLTSYRGRGDVTLNWTPGRATAALLWRTNFRDLRRGAVQFDWTFPVEPGSPRALRWYVQLFSGYGETLLDYNFRQTSLGLGLTLFEF</sequence>
<keyword evidence="19" id="KW-1185">Reference proteome</keyword>
<evidence type="ECO:0000256" key="11">
    <source>
        <dbReference type="ARBA" id="ARBA00022963"/>
    </source>
</evidence>
<evidence type="ECO:0000313" key="19">
    <source>
        <dbReference type="Proteomes" id="UP000000366"/>
    </source>
</evidence>
<keyword evidence="11 17" id="KW-0442">Lipid degradation</keyword>
<keyword evidence="6" id="KW-0812">Transmembrane</keyword>
<reference evidence="18 19" key="1">
    <citation type="journal article" date="2007" name="J. Bacteriol.">
        <title>Whole-genome analysis of the methyl tert-butyl ether-degrading beta-proteobacterium Methylibium petroleiphilum PM1.</title>
        <authorList>
            <person name="Kane S.R."/>
            <person name="Chakicherla A.Y."/>
            <person name="Chain P.S.G."/>
            <person name="Schmidt R."/>
            <person name="Shin M.W."/>
            <person name="Legler T.C."/>
            <person name="Scow K.M."/>
            <person name="Larimer F.W."/>
            <person name="Lucas S.M."/>
            <person name="Richardson P.M."/>
            <person name="Hristova K.R."/>
        </authorList>
    </citation>
    <scope>NUCLEOTIDE SEQUENCE [LARGE SCALE GENOMIC DNA]</scope>
    <source>
        <strain evidence="19">ATCC BAA-1232 / LMG 22953 / PM1</strain>
    </source>
</reference>
<keyword evidence="12 17" id="KW-0443">Lipid metabolism</keyword>
<dbReference type="GO" id="GO:0016042">
    <property type="term" value="P:lipid catabolic process"/>
    <property type="evidence" value="ECO:0007669"/>
    <property type="project" value="UniProtKB-KW"/>
</dbReference>
<dbReference type="RefSeq" id="WP_011831078.1">
    <property type="nucleotide sequence ID" value="NC_008825.1"/>
</dbReference>
<keyword evidence="14 17" id="KW-0998">Cell outer membrane</keyword>
<evidence type="ECO:0000256" key="16">
    <source>
        <dbReference type="PIRSR" id="PIRSR603187-2"/>
    </source>
</evidence>
<comment type="catalytic activity">
    <reaction evidence="2 17">
        <text>a 1,2-diacyl-sn-glycero-3-phosphocholine + H2O = a 1-acyl-sn-glycero-3-phosphocholine + a fatty acid + H(+)</text>
        <dbReference type="Rhea" id="RHEA:15801"/>
        <dbReference type="ChEBI" id="CHEBI:15377"/>
        <dbReference type="ChEBI" id="CHEBI:15378"/>
        <dbReference type="ChEBI" id="CHEBI:28868"/>
        <dbReference type="ChEBI" id="CHEBI:57643"/>
        <dbReference type="ChEBI" id="CHEBI:58168"/>
        <dbReference type="EC" id="3.1.1.4"/>
    </reaction>
</comment>
<dbReference type="EC" id="3.1.1.4" evidence="17"/>
<protein>
    <recommendedName>
        <fullName evidence="17">Phospholipase A1</fullName>
        <ecNumber evidence="17">3.1.1.32</ecNumber>
        <ecNumber evidence="17">3.1.1.4</ecNumber>
    </recommendedName>
    <alternativeName>
        <fullName evidence="17">Phosphatidylcholine 1-acylhydrolase</fullName>
    </alternativeName>
</protein>
<comment type="catalytic activity">
    <reaction evidence="1 17">
        <text>a 1,2-diacyl-sn-glycero-3-phosphocholine + H2O = a 2-acyl-sn-glycero-3-phosphocholine + a fatty acid + H(+)</text>
        <dbReference type="Rhea" id="RHEA:18689"/>
        <dbReference type="ChEBI" id="CHEBI:15377"/>
        <dbReference type="ChEBI" id="CHEBI:15378"/>
        <dbReference type="ChEBI" id="CHEBI:28868"/>
        <dbReference type="ChEBI" id="CHEBI:57643"/>
        <dbReference type="ChEBI" id="CHEBI:57875"/>
        <dbReference type="EC" id="3.1.1.32"/>
    </reaction>
</comment>
<dbReference type="Gene3D" id="2.40.230.10">
    <property type="entry name" value="Phospholipase A1"/>
    <property type="match status" value="1"/>
</dbReference>
<comment type="cofactor">
    <cofactor evidence="17">
        <name>Ca(2+)</name>
        <dbReference type="ChEBI" id="CHEBI:29108"/>
    </cofactor>
    <text evidence="17">Binds 1 Ca(2+) ion per monomer. In the dimeric form the Ca(2+) is bound by different amino acids with binding of each Ca(2+) shared with ligands coming from each monomer. The Ca(2+) ion may have a role in catalysis.</text>
</comment>
<dbReference type="GO" id="GO:0046872">
    <property type="term" value="F:metal ion binding"/>
    <property type="evidence" value="ECO:0007669"/>
    <property type="project" value="UniProtKB-KW"/>
</dbReference>
<dbReference type="STRING" id="420662.Mpe_A3505"/>
<keyword evidence="8 17" id="KW-0732">Signal</keyword>
<feature type="binding site" description="in dimeric form" evidence="16">
    <location>
        <position position="236"/>
    </location>
    <ligand>
        <name>Ca(2+)</name>
        <dbReference type="ChEBI" id="CHEBI:29108"/>
        <label>1</label>
    </ligand>
</feature>
<evidence type="ECO:0000256" key="8">
    <source>
        <dbReference type="ARBA" id="ARBA00022729"/>
    </source>
</evidence>
<comment type="subcellular location">
    <subcellularLocation>
        <location evidence="17">Cell outer membrane</location>
        <topology evidence="17">Multi-pass membrane protein</topology>
    </subcellularLocation>
    <text evidence="17">One of the very few enzymes located there.</text>
</comment>
<feature type="signal peptide" evidence="17">
    <location>
        <begin position="1"/>
        <end position="20"/>
    </location>
</feature>
<dbReference type="HOGENOM" id="CLU_045813_0_0_4"/>